<keyword evidence="2 4" id="KW-0238">DNA-binding</keyword>
<dbReference type="PROSITE" id="PS50977">
    <property type="entry name" value="HTH_TETR_2"/>
    <property type="match status" value="1"/>
</dbReference>
<accession>A0A9X3NJG4</accession>
<dbReference type="GO" id="GO:0003700">
    <property type="term" value="F:DNA-binding transcription factor activity"/>
    <property type="evidence" value="ECO:0007669"/>
    <property type="project" value="TreeGrafter"/>
</dbReference>
<dbReference type="PANTHER" id="PTHR30055">
    <property type="entry name" value="HTH-TYPE TRANSCRIPTIONAL REGULATOR RUTR"/>
    <property type="match status" value="1"/>
</dbReference>
<dbReference type="SUPFAM" id="SSF48498">
    <property type="entry name" value="Tetracyclin repressor-like, C-terminal domain"/>
    <property type="match status" value="1"/>
</dbReference>
<dbReference type="PRINTS" id="PR00455">
    <property type="entry name" value="HTHTETR"/>
</dbReference>
<evidence type="ECO:0000313" key="6">
    <source>
        <dbReference type="EMBL" id="MDA0564617.1"/>
    </source>
</evidence>
<dbReference type="InterPro" id="IPR001647">
    <property type="entry name" value="HTH_TetR"/>
</dbReference>
<dbReference type="InterPro" id="IPR036271">
    <property type="entry name" value="Tet_transcr_reg_TetR-rel_C_sf"/>
</dbReference>
<evidence type="ECO:0000256" key="2">
    <source>
        <dbReference type="ARBA" id="ARBA00023125"/>
    </source>
</evidence>
<evidence type="ECO:0000256" key="3">
    <source>
        <dbReference type="ARBA" id="ARBA00023163"/>
    </source>
</evidence>
<comment type="caution">
    <text evidence="6">The sequence shown here is derived from an EMBL/GenBank/DDBJ whole genome shotgun (WGS) entry which is preliminary data.</text>
</comment>
<organism evidence="6 7">
    <name type="scientific">Streptomonospora mangrovi</name>
    <dbReference type="NCBI Taxonomy" id="2883123"/>
    <lineage>
        <taxon>Bacteria</taxon>
        <taxon>Bacillati</taxon>
        <taxon>Actinomycetota</taxon>
        <taxon>Actinomycetes</taxon>
        <taxon>Streptosporangiales</taxon>
        <taxon>Nocardiopsidaceae</taxon>
        <taxon>Streptomonospora</taxon>
    </lineage>
</organism>
<evidence type="ECO:0000256" key="1">
    <source>
        <dbReference type="ARBA" id="ARBA00023015"/>
    </source>
</evidence>
<gene>
    <name evidence="6" type="ORF">LG943_09785</name>
</gene>
<evidence type="ECO:0000259" key="5">
    <source>
        <dbReference type="PROSITE" id="PS50977"/>
    </source>
</evidence>
<keyword evidence="7" id="KW-1185">Reference proteome</keyword>
<evidence type="ECO:0000256" key="4">
    <source>
        <dbReference type="PROSITE-ProRule" id="PRU00335"/>
    </source>
</evidence>
<dbReference type="Pfam" id="PF13305">
    <property type="entry name" value="TetR_C_33"/>
    <property type="match status" value="1"/>
</dbReference>
<dbReference type="PANTHER" id="PTHR30055:SF239">
    <property type="entry name" value="TRANSCRIPTIONAL REGULATORY PROTEIN"/>
    <property type="match status" value="1"/>
</dbReference>
<sequence length="214" mass="22469">MASTHAAAPGGDRRRQRRAATKAEILRIAAELMAAEGAGGLSLSAIARRMGIQPPSLYKYFSSRNAVYDALFAEGQRAFSAALREGAEGAPPGLPALEAGVTAGLRWAVEHPPLAQLLFWRPVPGFTPSAESYAPALEAVGRIADLVAGAVHEGHLHPDAATDEGRELLGVLLAGVVTQQLANDPGTAFAEGRFSRHTPAVLRAFRLHYPPPAA</sequence>
<dbReference type="SUPFAM" id="SSF46689">
    <property type="entry name" value="Homeodomain-like"/>
    <property type="match status" value="1"/>
</dbReference>
<keyword evidence="3" id="KW-0804">Transcription</keyword>
<dbReference type="AlphaFoldDB" id="A0A9X3NJG4"/>
<dbReference type="Pfam" id="PF00440">
    <property type="entry name" value="TetR_N"/>
    <property type="match status" value="1"/>
</dbReference>
<dbReference type="InterPro" id="IPR025996">
    <property type="entry name" value="MT1864/Rv1816-like_C"/>
</dbReference>
<dbReference type="InterPro" id="IPR009057">
    <property type="entry name" value="Homeodomain-like_sf"/>
</dbReference>
<dbReference type="InterPro" id="IPR050109">
    <property type="entry name" value="HTH-type_TetR-like_transc_reg"/>
</dbReference>
<name>A0A9X3NJG4_9ACTN</name>
<feature type="DNA-binding region" description="H-T-H motif" evidence="4">
    <location>
        <begin position="42"/>
        <end position="61"/>
    </location>
</feature>
<dbReference type="Gene3D" id="1.10.357.10">
    <property type="entry name" value="Tetracycline Repressor, domain 2"/>
    <property type="match status" value="1"/>
</dbReference>
<feature type="domain" description="HTH tetR-type" evidence="5">
    <location>
        <begin position="19"/>
        <end position="79"/>
    </location>
</feature>
<dbReference type="Proteomes" id="UP001140076">
    <property type="component" value="Unassembled WGS sequence"/>
</dbReference>
<protein>
    <submittedName>
        <fullName evidence="6">TetR/AcrR family transcriptional regulator</fullName>
    </submittedName>
</protein>
<evidence type="ECO:0000313" key="7">
    <source>
        <dbReference type="Proteomes" id="UP001140076"/>
    </source>
</evidence>
<reference evidence="6" key="1">
    <citation type="submission" date="2021-10" db="EMBL/GenBank/DDBJ databases">
        <title>Streptomonospora sp. nov., isolated from mangrove soil.</title>
        <authorList>
            <person name="Chen X."/>
            <person name="Ge X."/>
            <person name="Liu W."/>
        </authorList>
    </citation>
    <scope>NUCLEOTIDE SEQUENCE</scope>
    <source>
        <strain evidence="6">S1-112</strain>
    </source>
</reference>
<dbReference type="GO" id="GO:0000976">
    <property type="term" value="F:transcription cis-regulatory region binding"/>
    <property type="evidence" value="ECO:0007669"/>
    <property type="project" value="TreeGrafter"/>
</dbReference>
<dbReference type="RefSeq" id="WP_270071899.1">
    <property type="nucleotide sequence ID" value="NZ_JAJAQC010000013.1"/>
</dbReference>
<dbReference type="EMBL" id="JAJAQC010000013">
    <property type="protein sequence ID" value="MDA0564617.1"/>
    <property type="molecule type" value="Genomic_DNA"/>
</dbReference>
<proteinExistence type="predicted"/>
<keyword evidence="1" id="KW-0805">Transcription regulation</keyword>